<gene>
    <name evidence="1" type="ORF">IEQ34_018798</name>
</gene>
<dbReference type="EMBL" id="JAGFBR010000017">
    <property type="protein sequence ID" value="KAH0451499.1"/>
    <property type="molecule type" value="Genomic_DNA"/>
</dbReference>
<proteinExistence type="predicted"/>
<reference evidence="1 2" key="1">
    <citation type="journal article" date="2021" name="Hortic Res">
        <title>Chromosome-scale assembly of the Dendrobium chrysotoxum genome enhances the understanding of orchid evolution.</title>
        <authorList>
            <person name="Zhang Y."/>
            <person name="Zhang G.Q."/>
            <person name="Zhang D."/>
            <person name="Liu X.D."/>
            <person name="Xu X.Y."/>
            <person name="Sun W.H."/>
            <person name="Yu X."/>
            <person name="Zhu X."/>
            <person name="Wang Z.W."/>
            <person name="Zhao X."/>
            <person name="Zhong W.Y."/>
            <person name="Chen H."/>
            <person name="Yin W.L."/>
            <person name="Huang T."/>
            <person name="Niu S.C."/>
            <person name="Liu Z.J."/>
        </authorList>
    </citation>
    <scope>NUCLEOTIDE SEQUENCE [LARGE SCALE GENOMIC DNA]</scope>
    <source>
        <strain evidence="1">Lindl</strain>
    </source>
</reference>
<organism evidence="1 2">
    <name type="scientific">Dendrobium chrysotoxum</name>
    <name type="common">Orchid</name>
    <dbReference type="NCBI Taxonomy" id="161865"/>
    <lineage>
        <taxon>Eukaryota</taxon>
        <taxon>Viridiplantae</taxon>
        <taxon>Streptophyta</taxon>
        <taxon>Embryophyta</taxon>
        <taxon>Tracheophyta</taxon>
        <taxon>Spermatophyta</taxon>
        <taxon>Magnoliopsida</taxon>
        <taxon>Liliopsida</taxon>
        <taxon>Asparagales</taxon>
        <taxon>Orchidaceae</taxon>
        <taxon>Epidendroideae</taxon>
        <taxon>Malaxideae</taxon>
        <taxon>Dendrobiinae</taxon>
        <taxon>Dendrobium</taxon>
    </lineage>
</organism>
<dbReference type="AlphaFoldDB" id="A0AAV7FPG6"/>
<comment type="caution">
    <text evidence="1">The sequence shown here is derived from an EMBL/GenBank/DDBJ whole genome shotgun (WGS) entry which is preliminary data.</text>
</comment>
<sequence length="109" mass="12965">MLNLPDINTLHYEKHYLSRYMDKEYLFKNEAKSRSKLSPSRVIEEFKKSVAFKIIVQDEVQEARDLIYHVEVKALELEYMEEGFIRGFLKGVRLVQRKTRAEIEGLTLI</sequence>
<accession>A0AAV7FPG6</accession>
<name>A0AAV7FPG6_DENCH</name>
<dbReference type="Proteomes" id="UP000775213">
    <property type="component" value="Unassembled WGS sequence"/>
</dbReference>
<evidence type="ECO:0000313" key="1">
    <source>
        <dbReference type="EMBL" id="KAH0451499.1"/>
    </source>
</evidence>
<keyword evidence="2" id="KW-1185">Reference proteome</keyword>
<evidence type="ECO:0000313" key="2">
    <source>
        <dbReference type="Proteomes" id="UP000775213"/>
    </source>
</evidence>
<protein>
    <submittedName>
        <fullName evidence="1">Uncharacterized protein</fullName>
    </submittedName>
</protein>